<dbReference type="EMBL" id="KI635726">
    <property type="protein sequence ID" value="ETB63200.1"/>
    <property type="molecule type" value="Genomic_DNA"/>
</dbReference>
<organism evidence="2 3">
    <name type="scientific">Plasmodium yoelii 17X</name>
    <dbReference type="NCBI Taxonomy" id="1323249"/>
    <lineage>
        <taxon>Eukaryota</taxon>
        <taxon>Sar</taxon>
        <taxon>Alveolata</taxon>
        <taxon>Apicomplexa</taxon>
        <taxon>Aconoidasida</taxon>
        <taxon>Haemosporida</taxon>
        <taxon>Plasmodiidae</taxon>
        <taxon>Plasmodium</taxon>
        <taxon>Plasmodium (Vinckeia)</taxon>
    </lineage>
</organism>
<accession>V7PVN8</accession>
<dbReference type="Pfam" id="PF06022">
    <property type="entry name" value="Cir_Bir_Yir"/>
    <property type="match status" value="1"/>
</dbReference>
<gene>
    <name evidence="2" type="ORF">YYC_00273</name>
</gene>
<name>V7PVN8_PLAYE</name>
<dbReference type="InterPro" id="IPR006477">
    <property type="entry name" value="Yir_bir_cir"/>
</dbReference>
<feature type="transmembrane region" description="Helical" evidence="1">
    <location>
        <begin position="246"/>
        <end position="264"/>
    </location>
</feature>
<sequence>MNDFVCRRFLLVRNWFPDQLINGKYHFNGDQNFKEYCTGNSCDDDIEKINAGCLLLFNELFGNYSLFSKHNSINIVDYIIIWLSYMLSLKANTRKDNLNYFYNISINSDKRYKNPITGIPGYNSYKDLVDQKKELMDISNEKMSKLYVLFKILCNMYTDFDERNPDCAKYIPNASEFVDKYQKLYGDSDSTDNSLYKQILSNLSTDYGNFKKKCKNSSSFPSIETTGNSVHTSEVISSSSSMSKNLFIVLSIFGAIAFFLGISYKSSKTKIKRKNKKYKEENESLIYDSNRLTISGIVIMIDIF</sequence>
<dbReference type="NCBIfam" id="TIGR01590">
    <property type="entry name" value="yir-bir-cir_Pla"/>
    <property type="match status" value="1"/>
</dbReference>
<proteinExistence type="predicted"/>
<keyword evidence="1" id="KW-1133">Transmembrane helix</keyword>
<keyword evidence="1" id="KW-0472">Membrane</keyword>
<protein>
    <submittedName>
        <fullName evidence="2">Uncharacterized protein</fullName>
    </submittedName>
</protein>
<evidence type="ECO:0000313" key="3">
    <source>
        <dbReference type="Proteomes" id="UP000018538"/>
    </source>
</evidence>
<evidence type="ECO:0000313" key="2">
    <source>
        <dbReference type="EMBL" id="ETB63200.1"/>
    </source>
</evidence>
<keyword evidence="1" id="KW-0812">Transmembrane</keyword>
<reference evidence="2 3" key="1">
    <citation type="submission" date="2013-11" db="EMBL/GenBank/DDBJ databases">
        <title>The Genome Sequence of Plasmodium yoelii 17X.</title>
        <authorList>
            <consortium name="The Broad Institute Genomics Platform"/>
            <consortium name="The Broad Institute Genome Sequencing Center for Infectious Disease"/>
            <person name="Neafsey D."/>
            <person name="Adams J."/>
            <person name="Walker B."/>
            <person name="Young S.K."/>
            <person name="Zeng Q."/>
            <person name="Gargeya S."/>
            <person name="Fitzgerald M."/>
            <person name="Haas B."/>
            <person name="Abouelleil A."/>
            <person name="Alvarado L."/>
            <person name="Chapman S.B."/>
            <person name="Gainer-Dewar J."/>
            <person name="Goldberg J."/>
            <person name="Griggs A."/>
            <person name="Gujja S."/>
            <person name="Hansen M."/>
            <person name="Howarth C."/>
            <person name="Imamovic A."/>
            <person name="Ireland A."/>
            <person name="Larimer J."/>
            <person name="McCowan C."/>
            <person name="Murphy C."/>
            <person name="Pearson M."/>
            <person name="Poon T.W."/>
            <person name="Priest M."/>
            <person name="Roberts A."/>
            <person name="Saif S."/>
            <person name="Shea T."/>
            <person name="Sykes S."/>
            <person name="Wortman J."/>
            <person name="Nusbaum C."/>
            <person name="Birren B."/>
        </authorList>
    </citation>
    <scope>NUCLEOTIDE SEQUENCE [LARGE SCALE GENOMIC DNA]</scope>
    <source>
        <strain evidence="2 3">17X</strain>
    </source>
</reference>
<evidence type="ECO:0000256" key="1">
    <source>
        <dbReference type="SAM" id="Phobius"/>
    </source>
</evidence>
<dbReference type="AlphaFoldDB" id="V7PVN8"/>
<dbReference type="Proteomes" id="UP000018538">
    <property type="component" value="Unassembled WGS sequence"/>
</dbReference>
<keyword evidence="3" id="KW-1185">Reference proteome</keyword>